<keyword evidence="2" id="KW-1003">Cell membrane</keyword>
<feature type="transmembrane region" description="Helical" evidence="8">
    <location>
        <begin position="181"/>
        <end position="203"/>
    </location>
</feature>
<evidence type="ECO:0000256" key="4">
    <source>
        <dbReference type="ARBA" id="ARBA00022692"/>
    </source>
</evidence>
<evidence type="ECO:0000313" key="10">
    <source>
        <dbReference type="Proteomes" id="UP001057561"/>
    </source>
</evidence>
<evidence type="ECO:0000256" key="1">
    <source>
        <dbReference type="ARBA" id="ARBA00004651"/>
    </source>
</evidence>
<proteinExistence type="inferred from homology"/>
<evidence type="ECO:0000256" key="3">
    <source>
        <dbReference type="ARBA" id="ARBA00022679"/>
    </source>
</evidence>
<feature type="transmembrane region" description="Helical" evidence="8">
    <location>
        <begin position="361"/>
        <end position="379"/>
    </location>
</feature>
<feature type="transmembrane region" description="Helical" evidence="8">
    <location>
        <begin position="12"/>
        <end position="32"/>
    </location>
</feature>
<name>A0ABY5M4Y4_9CYAN</name>
<feature type="transmembrane region" description="Helical" evidence="8">
    <location>
        <begin position="109"/>
        <end position="127"/>
    </location>
</feature>
<comment type="subcellular location">
    <subcellularLocation>
        <location evidence="1">Cell membrane</location>
        <topology evidence="1">Multi-pass membrane protein</topology>
    </subcellularLocation>
</comment>
<feature type="transmembrane region" description="Helical" evidence="8">
    <location>
        <begin position="210"/>
        <end position="231"/>
    </location>
</feature>
<feature type="transmembrane region" description="Helical" evidence="8">
    <location>
        <begin position="157"/>
        <end position="175"/>
    </location>
</feature>
<feature type="transmembrane region" description="Helical" evidence="8">
    <location>
        <begin position="294"/>
        <end position="310"/>
    </location>
</feature>
<feature type="transmembrane region" description="Helical" evidence="8">
    <location>
        <begin position="268"/>
        <end position="289"/>
    </location>
</feature>
<dbReference type="RefSeq" id="WP_257122104.1">
    <property type="nucleotide sequence ID" value="NZ_CP099464.1"/>
</dbReference>
<evidence type="ECO:0000256" key="6">
    <source>
        <dbReference type="ARBA" id="ARBA00023136"/>
    </source>
</evidence>
<keyword evidence="3" id="KW-0808">Transferase</keyword>
<dbReference type="EMBL" id="CP099464">
    <property type="protein sequence ID" value="UUO17821.1"/>
    <property type="molecule type" value="Genomic_DNA"/>
</dbReference>
<comment type="similarity">
    <text evidence="7">Belongs to the glycosyltransferase 87 family.</text>
</comment>
<evidence type="ECO:0000256" key="2">
    <source>
        <dbReference type="ARBA" id="ARBA00022475"/>
    </source>
</evidence>
<accession>A0ABY5M4Y4</accession>
<sequence>MNNPVFFKKLTPAKIIFGLSTVLTILCFAYFIKGYYYLIVDQEIGAADLYSRWKEQQYIYRGLYPYDITRNSPFIDPQLGAVTSGGYPPWAFFSGLIFFPPISLELTRWYHALLNTIALVILAIFAYQIGKRYGKLKTWFTVSACLSLASHSTTLSAGQYGIIINALLIVMFWLLQKNYNLSAGLILGLALLKPNISALYFFIPVIKKRINAVIACCLYIVISSSIIGMLVKVSPIYMVEKMIKVSQYYVDTGTSGINVLMKFGINPLVATILLAVVATVVIIGLFYLFKDHSLLFLFAVASVIGRLWTYHLVHDNVMLVFLLLAVIDLTFNKPNKSNVLILTLVLLSLLIPSKVTDLPFVQIIQSTIWITAFFYLLICQKQFKEEVSK</sequence>
<reference evidence="9" key="1">
    <citation type="submission" date="2022-06" db="EMBL/GenBank/DDBJ databases">
        <title>Nostosin G and Spiroidesin B from the Cyanobacterium Dolichospermum sp. NIES-1697.</title>
        <authorList>
            <person name="Phan C.-S."/>
            <person name="Mehjabin J.J."/>
            <person name="Anas A.R.J."/>
            <person name="Hayasaka M."/>
            <person name="Onoki R."/>
            <person name="Wang J."/>
            <person name="Umezawa T."/>
            <person name="Washio K."/>
            <person name="Morikawa M."/>
            <person name="Okino T."/>
        </authorList>
    </citation>
    <scope>NUCLEOTIDE SEQUENCE</scope>
    <source>
        <strain evidence="9">NIES-1697</strain>
    </source>
</reference>
<keyword evidence="6 8" id="KW-0472">Membrane</keyword>
<keyword evidence="4 8" id="KW-0812">Transmembrane</keyword>
<protein>
    <submittedName>
        <fullName evidence="9">Glycosyltransferase 87 family protein</fullName>
    </submittedName>
</protein>
<dbReference type="Proteomes" id="UP001057561">
    <property type="component" value="Chromosome"/>
</dbReference>
<organism evidence="9 10">
    <name type="scientific">Dolichospermum heterosporum TAC447</name>
    <dbReference type="NCBI Taxonomy" id="747523"/>
    <lineage>
        <taxon>Bacteria</taxon>
        <taxon>Bacillati</taxon>
        <taxon>Cyanobacteriota</taxon>
        <taxon>Cyanophyceae</taxon>
        <taxon>Nostocales</taxon>
        <taxon>Aphanizomenonaceae</taxon>
        <taxon>Dolichospermum</taxon>
        <taxon>Dolichospermum heterosporum</taxon>
    </lineage>
</organism>
<evidence type="ECO:0000256" key="5">
    <source>
        <dbReference type="ARBA" id="ARBA00022989"/>
    </source>
</evidence>
<keyword evidence="5 8" id="KW-1133">Transmembrane helix</keyword>
<gene>
    <name evidence="9" type="ORF">NG743_12975</name>
</gene>
<evidence type="ECO:0000313" key="9">
    <source>
        <dbReference type="EMBL" id="UUO17821.1"/>
    </source>
</evidence>
<evidence type="ECO:0000256" key="8">
    <source>
        <dbReference type="SAM" id="Phobius"/>
    </source>
</evidence>
<dbReference type="Pfam" id="PF09594">
    <property type="entry name" value="GT87"/>
    <property type="match status" value="1"/>
</dbReference>
<keyword evidence="10" id="KW-1185">Reference proteome</keyword>
<dbReference type="InterPro" id="IPR018584">
    <property type="entry name" value="GT87"/>
</dbReference>
<evidence type="ECO:0000256" key="7">
    <source>
        <dbReference type="ARBA" id="ARBA00024033"/>
    </source>
</evidence>